<keyword evidence="9" id="KW-0539">Nucleus</keyword>
<feature type="compositionally biased region" description="Basic and acidic residues" evidence="14">
    <location>
        <begin position="449"/>
        <end position="462"/>
    </location>
</feature>
<evidence type="ECO:0000259" key="15">
    <source>
        <dbReference type="PROSITE" id="PS51194"/>
    </source>
</evidence>
<dbReference type="GO" id="GO:0005681">
    <property type="term" value="C:spliceosomal complex"/>
    <property type="evidence" value="ECO:0007669"/>
    <property type="project" value="UniProtKB-ARBA"/>
</dbReference>
<dbReference type="GO" id="GO:0005524">
    <property type="term" value="F:ATP binding"/>
    <property type="evidence" value="ECO:0007669"/>
    <property type="project" value="UniProtKB-KW"/>
</dbReference>
<evidence type="ECO:0000256" key="14">
    <source>
        <dbReference type="SAM" id="MobiDB-lite"/>
    </source>
</evidence>
<evidence type="ECO:0000256" key="9">
    <source>
        <dbReference type="ARBA" id="ARBA00023242"/>
    </source>
</evidence>
<dbReference type="InterPro" id="IPR027417">
    <property type="entry name" value="P-loop_NTPase"/>
</dbReference>
<feature type="region of interest" description="Disordered" evidence="14">
    <location>
        <begin position="85"/>
        <end position="258"/>
    </location>
</feature>
<evidence type="ECO:0000256" key="3">
    <source>
        <dbReference type="ARBA" id="ARBA00022664"/>
    </source>
</evidence>
<accession>A0A165PXT2</accession>
<dbReference type="PANTHER" id="PTHR18934:SF91">
    <property type="entry name" value="PRE-MRNA-SPLICING FACTOR ATP-DEPENDENT RNA HELICASE PRP16"/>
    <property type="match status" value="1"/>
</dbReference>
<evidence type="ECO:0000256" key="8">
    <source>
        <dbReference type="ARBA" id="ARBA00023187"/>
    </source>
</evidence>
<dbReference type="GO" id="GO:0016787">
    <property type="term" value="F:hydrolase activity"/>
    <property type="evidence" value="ECO:0007669"/>
    <property type="project" value="UniProtKB-KW"/>
</dbReference>
<protein>
    <recommendedName>
        <fullName evidence="12">Pre-mRNA-splicing factor ATP-dependent RNA helicase PRP16</fullName>
        <ecNumber evidence="2">3.6.4.13</ecNumber>
    </recommendedName>
</protein>
<dbReference type="Gene3D" id="3.40.50.300">
    <property type="entry name" value="P-loop containing nucleotide triphosphate hydrolases"/>
    <property type="match status" value="3"/>
</dbReference>
<feature type="coiled-coil region" evidence="13">
    <location>
        <begin position="1065"/>
        <end position="1092"/>
    </location>
</feature>
<keyword evidence="13" id="KW-0175">Coiled coil</keyword>
<dbReference type="InterPro" id="IPR001650">
    <property type="entry name" value="Helicase_C-like"/>
</dbReference>
<keyword evidence="17" id="KW-1185">Reference proteome</keyword>
<reference evidence="16 17" key="1">
    <citation type="journal article" date="2016" name="Mol. Biol. Evol.">
        <title>Comparative Genomics of Early-Diverging Mushroom-Forming Fungi Provides Insights into the Origins of Lignocellulose Decay Capabilities.</title>
        <authorList>
            <person name="Nagy L.G."/>
            <person name="Riley R."/>
            <person name="Tritt A."/>
            <person name="Adam C."/>
            <person name="Daum C."/>
            <person name="Floudas D."/>
            <person name="Sun H."/>
            <person name="Yadav J.S."/>
            <person name="Pangilinan J."/>
            <person name="Larsson K.H."/>
            <person name="Matsuura K."/>
            <person name="Barry K."/>
            <person name="Labutti K."/>
            <person name="Kuo R."/>
            <person name="Ohm R.A."/>
            <person name="Bhattacharya S.S."/>
            <person name="Shirouzu T."/>
            <person name="Yoshinaga Y."/>
            <person name="Martin F.M."/>
            <person name="Grigoriev I.V."/>
            <person name="Hibbett D.S."/>
        </authorList>
    </citation>
    <scope>NUCLEOTIDE SEQUENCE [LARGE SCALE GENOMIC DNA]</scope>
    <source>
        <strain evidence="16 17">L-15889</strain>
    </source>
</reference>
<comment type="subcellular location">
    <subcellularLocation>
        <location evidence="1">Nucleus</location>
    </subcellularLocation>
</comment>
<dbReference type="SMART" id="SM00490">
    <property type="entry name" value="HELICc"/>
    <property type="match status" value="1"/>
</dbReference>
<dbReference type="GO" id="GO:0003723">
    <property type="term" value="F:RNA binding"/>
    <property type="evidence" value="ECO:0007669"/>
    <property type="project" value="TreeGrafter"/>
</dbReference>
<feature type="domain" description="Helicase C-terminal" evidence="15">
    <location>
        <begin position="642"/>
        <end position="814"/>
    </location>
</feature>
<dbReference type="SMART" id="SM00847">
    <property type="entry name" value="HA2"/>
    <property type="match status" value="1"/>
</dbReference>
<dbReference type="Pfam" id="PF04408">
    <property type="entry name" value="WHD_HA2"/>
    <property type="match status" value="1"/>
</dbReference>
<dbReference type="FunFam" id="3.40.50.300:FF:000007">
    <property type="entry name" value="Pre-mRNA-splicing factor ATP-dependent RNA helicase"/>
    <property type="match status" value="1"/>
</dbReference>
<proteinExistence type="inferred from homology"/>
<dbReference type="InterPro" id="IPR048333">
    <property type="entry name" value="HA2_WH"/>
</dbReference>
<feature type="compositionally biased region" description="Basic and acidic residues" evidence="14">
    <location>
        <begin position="95"/>
        <end position="104"/>
    </location>
</feature>
<evidence type="ECO:0000256" key="12">
    <source>
        <dbReference type="ARBA" id="ARBA00070009"/>
    </source>
</evidence>
<dbReference type="GO" id="GO:0000398">
    <property type="term" value="P:mRNA splicing, via spliceosome"/>
    <property type="evidence" value="ECO:0007669"/>
    <property type="project" value="UniProtKB-ARBA"/>
</dbReference>
<evidence type="ECO:0000256" key="13">
    <source>
        <dbReference type="SAM" id="Coils"/>
    </source>
</evidence>
<evidence type="ECO:0000256" key="11">
    <source>
        <dbReference type="ARBA" id="ARBA00047984"/>
    </source>
</evidence>
<keyword evidence="7" id="KW-0067">ATP-binding</keyword>
<dbReference type="Gene3D" id="1.20.120.1080">
    <property type="match status" value="1"/>
</dbReference>
<dbReference type="Proteomes" id="UP000076727">
    <property type="component" value="Unassembled WGS sequence"/>
</dbReference>
<dbReference type="OrthoDB" id="10253254at2759"/>
<evidence type="ECO:0000256" key="4">
    <source>
        <dbReference type="ARBA" id="ARBA00022741"/>
    </source>
</evidence>
<feature type="region of interest" description="Disordered" evidence="14">
    <location>
        <begin position="1105"/>
        <end position="1133"/>
    </location>
</feature>
<keyword evidence="4" id="KW-0547">Nucleotide-binding</keyword>
<comment type="similarity">
    <text evidence="10">Belongs to the DEAD box helicase family. DEAH subfamily. PRP16 sub-subfamily.</text>
</comment>
<dbReference type="Pfam" id="PF21010">
    <property type="entry name" value="HA2_C"/>
    <property type="match status" value="1"/>
</dbReference>
<comment type="catalytic activity">
    <reaction evidence="11">
        <text>ATP + H2O = ADP + phosphate + H(+)</text>
        <dbReference type="Rhea" id="RHEA:13065"/>
        <dbReference type="ChEBI" id="CHEBI:15377"/>
        <dbReference type="ChEBI" id="CHEBI:15378"/>
        <dbReference type="ChEBI" id="CHEBI:30616"/>
        <dbReference type="ChEBI" id="CHEBI:43474"/>
        <dbReference type="ChEBI" id="CHEBI:456216"/>
        <dbReference type="EC" id="3.6.4.13"/>
    </reaction>
</comment>
<dbReference type="FunFam" id="1.20.120.1080:FF:000018">
    <property type="entry name" value="Pre-mRNA-splicing factor ATP-dependent RNA helicase prp16"/>
    <property type="match status" value="1"/>
</dbReference>
<sequence length="1133" mass="126237">MLTAAKSFGKFKDSFLAEIHSEVASHAKQEESGHVPQPVQGIVVHDSEVLEPEPVHTFRQPAKPIQPPTPRASILGLDRLAQEKRAAAAAANGDGSRKRARLDDGAEPTFKVPSLPARNANIRQRGEETPSHPGGLSETARNRLDEFRRRREREGIKAQNERRDDGPRGLGDFQRRLNRDDNRRRNDRDRDRGGRGWDATPRSERGGRGDDAPSVRVPNIGWDATPRRASSPSGAPVRDRRWDAPTPRRGSPAEDVEDVAGMGLDAHEWEEEQVRLDRDWYMGAEEGGVAGDEEFNPLAQYEDLNAIRQAEAAKKHVKKISAKQAQYNADNDLWEANRMLTSGVATRKTIDLDFEDESESSVHVMVHDLKPPFLDGRTVFTRQLEPINPVRDPTSDMAIFSRKGSALVKEKREQAERAKAAAKLAALGGTALGNIMGVQDEEAQAEAEAEAKAKSGEKEDYKGDSKFASHLKMGAGVSAFAKSRTLKEQREYLPAFACREELLKVIRDNQDGYCTFGLIGCTQPRRVAAMSVAKRVSEEMECKLGSLVGYAIRFEDCTSPETKIKYMTDGVLLHVLMGLLRKILSRRRDLKLIVTSATMNAEKFSSFYGNAPCFTIPGRTFPVEIFHSKSPCEDYVDSAVKQVLQIHLSLPPGDILVFMTGQEDIEVTCQVVQERLSQLDEPAPLAVLPIYSQMPADLQAKIFEPTADGRRKVIVATNIAETSLTVDGILYVVDSGYSKLKVYNPKVGMDALQITPISQANANQRTGRAGRTGSGFCYRLYTEMAFRNEMFPNTIPEIQRTNLANTVLLLKSLGVKNLLEFDFMDPPPQANMLNSMYQLWVLGALDNVSDLTPVGRKMSQFPMEPSMAKMLIVSVDYKCSAEMLTIVSMLSVPSVFYRPKERMEEADAAREKFNVPESDHLTLLNVFSQWKSHGYRDDWCIRHFLHPKLLRKAREVRAQLEDIMKIQNMEIISAGTDFDVIRKAITAGYFHQAARVKGIGEYVNIRTGLPTHLHPTSALYGLGSEMLSTILDYPAEAPIYLAELGSVFYSVKEKNFDDRGNRRVADREFSKKAELETQMAKQREETAKKQQEEALASKVTGSVSKVIVPGTPRHTGVGAGGRITQTPRRRVGI</sequence>
<dbReference type="EMBL" id="KV429063">
    <property type="protein sequence ID" value="KZT68755.1"/>
    <property type="molecule type" value="Genomic_DNA"/>
</dbReference>
<name>A0A165PXT2_9APHY</name>
<dbReference type="EC" id="3.6.4.13" evidence="2"/>
<evidence type="ECO:0000313" key="17">
    <source>
        <dbReference type="Proteomes" id="UP000076727"/>
    </source>
</evidence>
<evidence type="ECO:0000256" key="10">
    <source>
        <dbReference type="ARBA" id="ARBA00038040"/>
    </source>
</evidence>
<dbReference type="InterPro" id="IPR007502">
    <property type="entry name" value="Helicase-assoc_dom"/>
</dbReference>
<dbReference type="GO" id="GO:0034458">
    <property type="term" value="F:3'-5' RNA helicase activity"/>
    <property type="evidence" value="ECO:0007669"/>
    <property type="project" value="TreeGrafter"/>
</dbReference>
<dbReference type="Pfam" id="PF00271">
    <property type="entry name" value="Helicase_C"/>
    <property type="match status" value="1"/>
</dbReference>
<gene>
    <name evidence="16" type="ORF">DAEQUDRAFT_738466</name>
</gene>
<organism evidence="16 17">
    <name type="scientific">Daedalea quercina L-15889</name>
    <dbReference type="NCBI Taxonomy" id="1314783"/>
    <lineage>
        <taxon>Eukaryota</taxon>
        <taxon>Fungi</taxon>
        <taxon>Dikarya</taxon>
        <taxon>Basidiomycota</taxon>
        <taxon>Agaricomycotina</taxon>
        <taxon>Agaricomycetes</taxon>
        <taxon>Polyporales</taxon>
        <taxon>Fomitopsis</taxon>
    </lineage>
</organism>
<dbReference type="PANTHER" id="PTHR18934">
    <property type="entry name" value="ATP-DEPENDENT RNA HELICASE"/>
    <property type="match status" value="1"/>
</dbReference>
<evidence type="ECO:0000256" key="2">
    <source>
        <dbReference type="ARBA" id="ARBA00012552"/>
    </source>
</evidence>
<keyword evidence="6" id="KW-0347">Helicase</keyword>
<evidence type="ECO:0000313" key="16">
    <source>
        <dbReference type="EMBL" id="KZT68755.1"/>
    </source>
</evidence>
<feature type="region of interest" description="Disordered" evidence="14">
    <location>
        <begin position="443"/>
        <end position="462"/>
    </location>
</feature>
<keyword evidence="3" id="KW-0507">mRNA processing</keyword>
<dbReference type="SUPFAM" id="SSF52540">
    <property type="entry name" value="P-loop containing nucleoside triphosphate hydrolases"/>
    <property type="match status" value="1"/>
</dbReference>
<evidence type="ECO:0000256" key="1">
    <source>
        <dbReference type="ARBA" id="ARBA00004123"/>
    </source>
</evidence>
<dbReference type="CDD" id="cd18791">
    <property type="entry name" value="SF2_C_RHA"/>
    <property type="match status" value="1"/>
</dbReference>
<evidence type="ECO:0000256" key="7">
    <source>
        <dbReference type="ARBA" id="ARBA00022840"/>
    </source>
</evidence>
<dbReference type="AlphaFoldDB" id="A0A165PXT2"/>
<dbReference type="PROSITE" id="PS51194">
    <property type="entry name" value="HELICASE_CTER"/>
    <property type="match status" value="1"/>
</dbReference>
<keyword evidence="5" id="KW-0378">Hydrolase</keyword>
<evidence type="ECO:0000256" key="5">
    <source>
        <dbReference type="ARBA" id="ARBA00022801"/>
    </source>
</evidence>
<evidence type="ECO:0000256" key="6">
    <source>
        <dbReference type="ARBA" id="ARBA00022806"/>
    </source>
</evidence>
<feature type="compositionally biased region" description="Basic and acidic residues" evidence="14">
    <location>
        <begin position="140"/>
        <end position="213"/>
    </location>
</feature>
<keyword evidence="8" id="KW-0508">mRNA splicing</keyword>
<dbReference type="STRING" id="1314783.A0A165PXT2"/>